<keyword evidence="2" id="KW-1185">Reference proteome</keyword>
<comment type="caution">
    <text evidence="1">The sequence shown here is derived from an EMBL/GenBank/DDBJ whole genome shotgun (WGS) entry which is preliminary data.</text>
</comment>
<dbReference type="RefSeq" id="WP_004869137.1">
    <property type="nucleotide sequence ID" value="NZ_ASYY01000014.1"/>
</dbReference>
<sequence>MFNLPRVTSSFSLRGDDNFISVKDFLLLYENFVFFSYQGNHGVGYCKELTLSDDPLLVIYSVELEQKFRSLKLSNFDFIKSKSSDDLRIFFEFA</sequence>
<dbReference type="EMBL" id="APPN01000082">
    <property type="protein sequence ID" value="ENV31971.1"/>
    <property type="molecule type" value="Genomic_DNA"/>
</dbReference>
<dbReference type="AlphaFoldDB" id="N8Y5L5"/>
<dbReference type="Proteomes" id="UP000013117">
    <property type="component" value="Unassembled WGS sequence"/>
</dbReference>
<evidence type="ECO:0000313" key="2">
    <source>
        <dbReference type="Proteomes" id="UP000013117"/>
    </source>
</evidence>
<name>N8Y5L5_9GAMM</name>
<evidence type="ECO:0000313" key="1">
    <source>
        <dbReference type="EMBL" id="ENV31971.1"/>
    </source>
</evidence>
<dbReference type="GeneID" id="84211147"/>
<accession>N8Y5L5</accession>
<gene>
    <name evidence="1" type="ORF">F960_03879</name>
</gene>
<reference evidence="1 2" key="1">
    <citation type="submission" date="2013-02" db="EMBL/GenBank/DDBJ databases">
        <title>The Genome Sequence of Acinetobacter gerneri CIP 107464.</title>
        <authorList>
            <consortium name="The Broad Institute Genome Sequencing Platform"/>
            <consortium name="The Broad Institute Genome Sequencing Center for Infectious Disease"/>
            <person name="Cerqueira G."/>
            <person name="Feldgarden M."/>
            <person name="Courvalin P."/>
            <person name="Perichon B."/>
            <person name="Grillot-Courvalin C."/>
            <person name="Clermont D."/>
            <person name="Rocha E."/>
            <person name="Yoon E.-J."/>
            <person name="Nemec A."/>
            <person name="Walker B."/>
            <person name="Young S.K."/>
            <person name="Zeng Q."/>
            <person name="Gargeya S."/>
            <person name="Fitzgerald M."/>
            <person name="Haas B."/>
            <person name="Abouelleil A."/>
            <person name="Alvarado L."/>
            <person name="Arachchi H.M."/>
            <person name="Berlin A.M."/>
            <person name="Chapman S.B."/>
            <person name="Dewar J."/>
            <person name="Goldberg J."/>
            <person name="Griggs A."/>
            <person name="Gujja S."/>
            <person name="Hansen M."/>
            <person name="Howarth C."/>
            <person name="Imamovic A."/>
            <person name="Larimer J."/>
            <person name="McCowan C."/>
            <person name="Murphy C."/>
            <person name="Neiman D."/>
            <person name="Pearson M."/>
            <person name="Priest M."/>
            <person name="Roberts A."/>
            <person name="Saif S."/>
            <person name="Shea T."/>
            <person name="Sisk P."/>
            <person name="Sykes S."/>
            <person name="Wortman J."/>
            <person name="Nusbaum C."/>
            <person name="Birren B."/>
        </authorList>
    </citation>
    <scope>NUCLEOTIDE SEQUENCE [LARGE SCALE GENOMIC DNA]</scope>
    <source>
        <strain evidence="1 2">CIP 107464</strain>
    </source>
</reference>
<dbReference type="HOGENOM" id="CLU_2379670_0_0_6"/>
<proteinExistence type="predicted"/>
<organism evidence="1 2">
    <name type="scientific">Acinetobacter gerneri DSM 14967 = CIP 107464 = MTCC 9824</name>
    <dbReference type="NCBI Taxonomy" id="1120926"/>
    <lineage>
        <taxon>Bacteria</taxon>
        <taxon>Pseudomonadati</taxon>
        <taxon>Pseudomonadota</taxon>
        <taxon>Gammaproteobacteria</taxon>
        <taxon>Moraxellales</taxon>
        <taxon>Moraxellaceae</taxon>
        <taxon>Acinetobacter</taxon>
    </lineage>
</organism>
<protein>
    <submittedName>
        <fullName evidence="1">Uncharacterized protein</fullName>
    </submittedName>
</protein>